<dbReference type="GO" id="GO:0016485">
    <property type="term" value="P:protein processing"/>
    <property type="evidence" value="ECO:0007669"/>
    <property type="project" value="TreeGrafter"/>
</dbReference>
<accession>A0A023FVY5</accession>
<evidence type="ECO:0000256" key="2">
    <source>
        <dbReference type="SAM" id="SignalP"/>
    </source>
</evidence>
<comment type="similarity">
    <text evidence="1">Belongs to the peptidase M13 family.</text>
</comment>
<dbReference type="InterPro" id="IPR008753">
    <property type="entry name" value="Peptidase_M13_N"/>
</dbReference>
<dbReference type="EMBL" id="GBBL01002435">
    <property type="protein sequence ID" value="JAC24885.1"/>
    <property type="molecule type" value="mRNA"/>
</dbReference>
<dbReference type="InterPro" id="IPR042089">
    <property type="entry name" value="Peptidase_M13_dom_2"/>
</dbReference>
<dbReference type="PANTHER" id="PTHR11733:SF133">
    <property type="entry name" value="PHOSPHATE-REGULATING NEUTRAL ENDOPEPTIDASE PHEX"/>
    <property type="match status" value="1"/>
</dbReference>
<name>A0A023FVY5_AMBPA</name>
<feature type="non-terminal residue" evidence="4">
    <location>
        <position position="423"/>
    </location>
</feature>
<dbReference type="AlphaFoldDB" id="A0A023FVY5"/>
<dbReference type="InterPro" id="IPR000718">
    <property type="entry name" value="Peptidase_M13"/>
</dbReference>
<dbReference type="GO" id="GO:0005886">
    <property type="term" value="C:plasma membrane"/>
    <property type="evidence" value="ECO:0007669"/>
    <property type="project" value="TreeGrafter"/>
</dbReference>
<dbReference type="GO" id="GO:0004222">
    <property type="term" value="F:metalloendopeptidase activity"/>
    <property type="evidence" value="ECO:0007669"/>
    <property type="project" value="InterPro"/>
</dbReference>
<evidence type="ECO:0000259" key="3">
    <source>
        <dbReference type="Pfam" id="PF05649"/>
    </source>
</evidence>
<dbReference type="SUPFAM" id="SSF55486">
    <property type="entry name" value="Metalloproteases ('zincins'), catalytic domain"/>
    <property type="match status" value="1"/>
</dbReference>
<dbReference type="Gene3D" id="1.10.1380.10">
    <property type="entry name" value="Neutral endopeptidase , domain2"/>
    <property type="match status" value="1"/>
</dbReference>
<evidence type="ECO:0000256" key="1">
    <source>
        <dbReference type="ARBA" id="ARBA00007357"/>
    </source>
</evidence>
<organism evidence="4">
    <name type="scientific">Amblyomma parvum</name>
    <name type="common">South American tick</name>
    <dbReference type="NCBI Taxonomy" id="251391"/>
    <lineage>
        <taxon>Eukaryota</taxon>
        <taxon>Metazoa</taxon>
        <taxon>Ecdysozoa</taxon>
        <taxon>Arthropoda</taxon>
        <taxon>Chelicerata</taxon>
        <taxon>Arachnida</taxon>
        <taxon>Acari</taxon>
        <taxon>Parasitiformes</taxon>
        <taxon>Ixodida</taxon>
        <taxon>Ixodoidea</taxon>
        <taxon>Ixodidae</taxon>
        <taxon>Amblyomminae</taxon>
        <taxon>Amblyomma</taxon>
    </lineage>
</organism>
<protein>
    <submittedName>
        <fullName evidence="4">Putative peptidase family m13 includes neprilysin</fullName>
    </submittedName>
</protein>
<sequence>MKSFCVRAATLLYLCGCFAGIITGTTSTSETAMDGADLCSSWCREQGGQLASEEAINQETEACDNFYTYICSKKGSQKKESTDGYEVPTESAQDWLQEKLYKKIKGILDDNTPGTSEKETKDESSNDEGKIKTLASEIYNTCIEERSQRPEEIKDAIHGILGKFGITDWPLIKSPAQTYQEILQKSGMRAVSTVTTVPHMGSSKYILSLNIPWVRLAPYPKIFTEKEQFEQAQQQYRRLIRTTLRIFLPKEINPKTMEGTLDASKVNSEADEDENGEKTMVQNIASEIFDIETKLAQMSMNAVKQKEYQIKTLGEWKEALGADFPLMEILEVDTKKAKGTIDEHTLVEVHHFSYFKHLVEYLTTLDVKKLLRYLGWYFTREITDVLTSEIRSKLNASLYSAGKPGVAVALTSETCIEKLIGNY</sequence>
<keyword evidence="2" id="KW-0732">Signal</keyword>
<feature type="domain" description="Peptidase M13 N-terminal" evidence="3">
    <location>
        <begin position="63"/>
        <end position="400"/>
    </location>
</feature>
<evidence type="ECO:0000313" key="4">
    <source>
        <dbReference type="EMBL" id="JAC24885.1"/>
    </source>
</evidence>
<dbReference type="PANTHER" id="PTHR11733">
    <property type="entry name" value="ZINC METALLOPROTEASE FAMILY M13 NEPRILYSIN-RELATED"/>
    <property type="match status" value="1"/>
</dbReference>
<reference evidence="4" key="1">
    <citation type="submission" date="2014-03" db="EMBL/GenBank/DDBJ databases">
        <title>The sialotranscriptome of Amblyomma triste, Amblyomma parvum and Amblyomma cajennense ticks, uncovered by 454-based RNA-seq.</title>
        <authorList>
            <person name="Garcia G.R."/>
            <person name="Gardinassi L.G."/>
            <person name="Ribeiro J.M."/>
            <person name="Anatrielo E."/>
            <person name="Ferreira B.R."/>
            <person name="Moreira H.N."/>
            <person name="Mafra C."/>
            <person name="Olegario M.M."/>
            <person name="Szabo P.J."/>
            <person name="Miranda-Santos I.K."/>
            <person name="Maruyama S.R."/>
        </authorList>
    </citation>
    <scope>NUCLEOTIDE SEQUENCE</scope>
    <source>
        <strain evidence="4">Araguapaz</strain>
        <tissue evidence="4">Salivary glands</tissue>
    </source>
</reference>
<dbReference type="Pfam" id="PF05649">
    <property type="entry name" value="Peptidase_M13_N"/>
    <property type="match status" value="1"/>
</dbReference>
<proteinExistence type="evidence at transcript level"/>
<feature type="chain" id="PRO_5001521371" evidence="2">
    <location>
        <begin position="20"/>
        <end position="423"/>
    </location>
</feature>
<feature type="signal peptide" evidence="2">
    <location>
        <begin position="1"/>
        <end position="19"/>
    </location>
</feature>